<evidence type="ECO:0000313" key="3">
    <source>
        <dbReference type="EMBL" id="KAL2853952.1"/>
    </source>
</evidence>
<comment type="caution">
    <text evidence="3">The sequence shown here is derived from an EMBL/GenBank/DDBJ whole genome shotgun (WGS) entry which is preliminary data.</text>
</comment>
<dbReference type="Gene3D" id="3.40.50.1820">
    <property type="entry name" value="alpha/beta hydrolase"/>
    <property type="match status" value="1"/>
</dbReference>
<dbReference type="EMBL" id="JBFXLR010000012">
    <property type="protein sequence ID" value="KAL2853952.1"/>
    <property type="molecule type" value="Genomic_DNA"/>
</dbReference>
<name>A0ABR4KPJ5_9EURO</name>
<dbReference type="InterPro" id="IPR005645">
    <property type="entry name" value="FSH-like_dom"/>
</dbReference>
<dbReference type="Pfam" id="PF03959">
    <property type="entry name" value="FSH1"/>
    <property type="match status" value="1"/>
</dbReference>
<dbReference type="PANTHER" id="PTHR48070">
    <property type="entry name" value="ESTERASE OVCA2"/>
    <property type="match status" value="1"/>
</dbReference>
<proteinExistence type="predicted"/>
<dbReference type="GO" id="GO:0016787">
    <property type="term" value="F:hydrolase activity"/>
    <property type="evidence" value="ECO:0007669"/>
    <property type="project" value="UniProtKB-KW"/>
</dbReference>
<organism evidence="3 4">
    <name type="scientific">Aspergillus pseudodeflectus</name>
    <dbReference type="NCBI Taxonomy" id="176178"/>
    <lineage>
        <taxon>Eukaryota</taxon>
        <taxon>Fungi</taxon>
        <taxon>Dikarya</taxon>
        <taxon>Ascomycota</taxon>
        <taxon>Pezizomycotina</taxon>
        <taxon>Eurotiomycetes</taxon>
        <taxon>Eurotiomycetidae</taxon>
        <taxon>Eurotiales</taxon>
        <taxon>Aspergillaceae</taxon>
        <taxon>Aspergillus</taxon>
        <taxon>Aspergillus subgen. Nidulantes</taxon>
    </lineage>
</organism>
<protein>
    <submittedName>
        <fullName evidence="3">Serine hydrolase FSH</fullName>
    </submittedName>
</protein>
<accession>A0ABR4KPJ5</accession>
<evidence type="ECO:0000313" key="4">
    <source>
        <dbReference type="Proteomes" id="UP001610444"/>
    </source>
</evidence>
<dbReference type="GeneID" id="98160187"/>
<dbReference type="SUPFAM" id="SSF53474">
    <property type="entry name" value="alpha/beta-Hydrolases"/>
    <property type="match status" value="1"/>
</dbReference>
<dbReference type="InterPro" id="IPR029058">
    <property type="entry name" value="AB_hydrolase_fold"/>
</dbReference>
<dbReference type="PANTHER" id="PTHR48070:SF4">
    <property type="entry name" value="ESTERASE ALNB"/>
    <property type="match status" value="1"/>
</dbReference>
<dbReference type="InterPro" id="IPR050593">
    <property type="entry name" value="LovG"/>
</dbReference>
<dbReference type="RefSeq" id="XP_070901117.1">
    <property type="nucleotide sequence ID" value="XM_071045023.1"/>
</dbReference>
<keyword evidence="1 3" id="KW-0378">Hydrolase</keyword>
<feature type="domain" description="Serine hydrolase" evidence="2">
    <location>
        <begin position="2"/>
        <end position="196"/>
    </location>
</feature>
<sequence>MHFLCLHGTGTSSKILQMQTAAFRYELGDGHTYDFVQGVFHELLGPESKEVFPTEKDGFSYFNLDPSAASLQPVQDLEDFIATEGPYDGIIAFSQGIILASTLILRSIQEGRSSPFKCAIFFSPRLGAMDYAEFQRSGQVGEIDFDAHQGIIPVPTALIWGREDPDRGKAAQLQKLYPRGRLFSYVHSGGHTVPGAGRNVDLLKSVNVARRAIETAMQGY</sequence>
<gene>
    <name evidence="3" type="ORF">BJX68DRAFT_264704</name>
</gene>
<keyword evidence="4" id="KW-1185">Reference proteome</keyword>
<evidence type="ECO:0000259" key="2">
    <source>
        <dbReference type="Pfam" id="PF03959"/>
    </source>
</evidence>
<evidence type="ECO:0000256" key="1">
    <source>
        <dbReference type="ARBA" id="ARBA00022801"/>
    </source>
</evidence>
<reference evidence="3 4" key="1">
    <citation type="submission" date="2024-07" db="EMBL/GenBank/DDBJ databases">
        <title>Section-level genome sequencing and comparative genomics of Aspergillus sections Usti and Cavernicolus.</title>
        <authorList>
            <consortium name="Lawrence Berkeley National Laboratory"/>
            <person name="Nybo J.L."/>
            <person name="Vesth T.C."/>
            <person name="Theobald S."/>
            <person name="Frisvad J.C."/>
            <person name="Larsen T.O."/>
            <person name="Kjaerboelling I."/>
            <person name="Rothschild-Mancinelli K."/>
            <person name="Lyhne E.K."/>
            <person name="Kogle M.E."/>
            <person name="Barry K."/>
            <person name="Clum A."/>
            <person name="Na H."/>
            <person name="Ledsgaard L."/>
            <person name="Lin J."/>
            <person name="Lipzen A."/>
            <person name="Kuo A."/>
            <person name="Riley R."/>
            <person name="Mondo S."/>
            <person name="LaButti K."/>
            <person name="Haridas S."/>
            <person name="Pangalinan J."/>
            <person name="Salamov A.A."/>
            <person name="Simmons B.A."/>
            <person name="Magnuson J.K."/>
            <person name="Chen J."/>
            <person name="Drula E."/>
            <person name="Henrissat B."/>
            <person name="Wiebenga A."/>
            <person name="Lubbers R.J."/>
            <person name="Gomes A.C."/>
            <person name="Macurrencykelacurrency M.R."/>
            <person name="Stajich J."/>
            <person name="Grigoriev I.V."/>
            <person name="Mortensen U.H."/>
            <person name="De vries R.P."/>
            <person name="Baker S.E."/>
            <person name="Andersen M.R."/>
        </authorList>
    </citation>
    <scope>NUCLEOTIDE SEQUENCE [LARGE SCALE GENOMIC DNA]</scope>
    <source>
        <strain evidence="3 4">CBS 756.74</strain>
    </source>
</reference>
<dbReference type="Proteomes" id="UP001610444">
    <property type="component" value="Unassembled WGS sequence"/>
</dbReference>